<dbReference type="EMBL" id="LAZR01014404">
    <property type="protein sequence ID" value="KKM17649.1"/>
    <property type="molecule type" value="Genomic_DNA"/>
</dbReference>
<reference evidence="3" key="1">
    <citation type="journal article" date="2015" name="Nature">
        <title>Complex archaea that bridge the gap between prokaryotes and eukaryotes.</title>
        <authorList>
            <person name="Spang A."/>
            <person name="Saw J.H."/>
            <person name="Jorgensen S.L."/>
            <person name="Zaremba-Niedzwiedzka K."/>
            <person name="Martijn J."/>
            <person name="Lind A.E."/>
            <person name="van Eijk R."/>
            <person name="Schleper C."/>
            <person name="Guy L."/>
            <person name="Ettema T.J."/>
        </authorList>
    </citation>
    <scope>NUCLEOTIDE SEQUENCE</scope>
</reference>
<protein>
    <submittedName>
        <fullName evidence="3">Uncharacterized protein</fullName>
    </submittedName>
</protein>
<feature type="compositionally biased region" description="Basic and acidic residues" evidence="1">
    <location>
        <begin position="91"/>
        <end position="100"/>
    </location>
</feature>
<sequence length="114" mass="12966">MKGFCYIVLVLGFFLFFQKSPMYAIVIIGIFIGVYLFYKSRTSSSGSGVMSFLSGNKNPQDTKVDDLITLMMVQQLMNTNHNSGNNNSTPHSKDEERIEKIEKTKQDILRSLEE</sequence>
<name>A0A0F9ID17_9ZZZZ</name>
<keyword evidence="2" id="KW-1133">Transmembrane helix</keyword>
<accession>A0A0F9ID17</accession>
<feature type="transmembrane region" description="Helical" evidence="2">
    <location>
        <begin position="20"/>
        <end position="38"/>
    </location>
</feature>
<feature type="region of interest" description="Disordered" evidence="1">
    <location>
        <begin position="79"/>
        <end position="100"/>
    </location>
</feature>
<evidence type="ECO:0000256" key="1">
    <source>
        <dbReference type="SAM" id="MobiDB-lite"/>
    </source>
</evidence>
<evidence type="ECO:0000313" key="3">
    <source>
        <dbReference type="EMBL" id="KKM17649.1"/>
    </source>
</evidence>
<evidence type="ECO:0000256" key="2">
    <source>
        <dbReference type="SAM" id="Phobius"/>
    </source>
</evidence>
<gene>
    <name evidence="3" type="ORF">LCGC14_1673700</name>
</gene>
<comment type="caution">
    <text evidence="3">The sequence shown here is derived from an EMBL/GenBank/DDBJ whole genome shotgun (WGS) entry which is preliminary data.</text>
</comment>
<proteinExistence type="predicted"/>
<organism evidence="3">
    <name type="scientific">marine sediment metagenome</name>
    <dbReference type="NCBI Taxonomy" id="412755"/>
    <lineage>
        <taxon>unclassified sequences</taxon>
        <taxon>metagenomes</taxon>
        <taxon>ecological metagenomes</taxon>
    </lineage>
</organism>
<keyword evidence="2" id="KW-0812">Transmembrane</keyword>
<dbReference type="AlphaFoldDB" id="A0A0F9ID17"/>
<keyword evidence="2" id="KW-0472">Membrane</keyword>
<feature type="compositionally biased region" description="Low complexity" evidence="1">
    <location>
        <begin position="79"/>
        <end position="90"/>
    </location>
</feature>